<dbReference type="InterPro" id="IPR003594">
    <property type="entry name" value="HATPase_dom"/>
</dbReference>
<evidence type="ECO:0000259" key="8">
    <source>
        <dbReference type="PROSITE" id="PS50109"/>
    </source>
</evidence>
<dbReference type="GO" id="GO:0004721">
    <property type="term" value="F:phosphoprotein phosphatase activity"/>
    <property type="evidence" value="ECO:0007669"/>
    <property type="project" value="TreeGrafter"/>
</dbReference>
<dbReference type="Pfam" id="PF02518">
    <property type="entry name" value="HATPase_c"/>
    <property type="match status" value="1"/>
</dbReference>
<protein>
    <recommendedName>
        <fullName evidence="2">histidine kinase</fullName>
        <ecNumber evidence="2">2.7.13.3</ecNumber>
    </recommendedName>
</protein>
<feature type="transmembrane region" description="Helical" evidence="7">
    <location>
        <begin position="151"/>
        <end position="170"/>
    </location>
</feature>
<feature type="domain" description="Histidine kinase" evidence="8">
    <location>
        <begin position="191"/>
        <end position="401"/>
    </location>
</feature>
<evidence type="ECO:0000256" key="1">
    <source>
        <dbReference type="ARBA" id="ARBA00000085"/>
    </source>
</evidence>
<comment type="catalytic activity">
    <reaction evidence="1">
        <text>ATP + protein L-histidine = ADP + protein N-phospho-L-histidine.</text>
        <dbReference type="EC" id="2.7.13.3"/>
    </reaction>
</comment>
<keyword evidence="3" id="KW-0597">Phosphoprotein</keyword>
<dbReference type="PANTHER" id="PTHR45453">
    <property type="entry name" value="PHOSPHATE REGULON SENSOR PROTEIN PHOR"/>
    <property type="match status" value="1"/>
</dbReference>
<proteinExistence type="predicted"/>
<dbReference type="AlphaFoldDB" id="A0A094Q3G6"/>
<dbReference type="SMART" id="SM00387">
    <property type="entry name" value="HATPase_c"/>
    <property type="match status" value="1"/>
</dbReference>
<keyword evidence="7" id="KW-1133">Transmembrane helix</keyword>
<sequence length="401" mass="43719">MKQKGLRYLLASAIITTALSLLIGGFATISVRNSQIAVIDSQLNIIADSVRQNSGAPVSAALDSAANQDFNVTIALISSSGELTIINESQLNLRNPPIESVISKSLQEAVTVDVEEGYRLVSLNISGGDRLLIADSLRATDETFIENQKRLVLFTLLADVVAIALSYLVIRRNNRKLQAESLSRMQSFLADASHELRTPLTVIKGYSEMLSKGQISEEGDREKAFTRVNLEIIRMENLIHDLLLLAELGETSVPIHEDIDFSELLTSFSRDFQTLNPKRAVVMEIEGGITCLGSIDHMRRLIQNILNNISRHTPEDAPVRIQLTQSGKETLLILEDGGPGLPDSSYRDGIELLNRFDSARSRDTGGSGLGLSIIAAIVHEHDGTLALRKSTLGGLAVEITL</sequence>
<evidence type="ECO:0000256" key="7">
    <source>
        <dbReference type="SAM" id="Phobius"/>
    </source>
</evidence>
<dbReference type="InterPro" id="IPR050351">
    <property type="entry name" value="BphY/WalK/GraS-like"/>
</dbReference>
<name>A0A094Q3G6_9ZZZZ</name>
<evidence type="ECO:0000256" key="6">
    <source>
        <dbReference type="ARBA" id="ARBA00023012"/>
    </source>
</evidence>
<dbReference type="SMART" id="SM00388">
    <property type="entry name" value="HisKA"/>
    <property type="match status" value="1"/>
</dbReference>
<dbReference type="FunFam" id="1.10.287.130:FF:000001">
    <property type="entry name" value="Two-component sensor histidine kinase"/>
    <property type="match status" value="1"/>
</dbReference>
<gene>
    <name evidence="9" type="ORF">GM50_7865</name>
</gene>
<dbReference type="PRINTS" id="PR00344">
    <property type="entry name" value="BCTRLSENSOR"/>
</dbReference>
<dbReference type="EMBL" id="JNSK01000021">
    <property type="protein sequence ID" value="KGA18685.1"/>
    <property type="molecule type" value="Genomic_DNA"/>
</dbReference>
<organism evidence="9">
    <name type="scientific">freshwater metagenome</name>
    <dbReference type="NCBI Taxonomy" id="449393"/>
    <lineage>
        <taxon>unclassified sequences</taxon>
        <taxon>metagenomes</taxon>
        <taxon>ecological metagenomes</taxon>
    </lineage>
</organism>
<dbReference type="CDD" id="cd00082">
    <property type="entry name" value="HisKA"/>
    <property type="match status" value="1"/>
</dbReference>
<evidence type="ECO:0000313" key="9">
    <source>
        <dbReference type="EMBL" id="KGA18685.1"/>
    </source>
</evidence>
<dbReference type="GO" id="GO:0000155">
    <property type="term" value="F:phosphorelay sensor kinase activity"/>
    <property type="evidence" value="ECO:0007669"/>
    <property type="project" value="InterPro"/>
</dbReference>
<dbReference type="SUPFAM" id="SSF55874">
    <property type="entry name" value="ATPase domain of HSP90 chaperone/DNA topoisomerase II/histidine kinase"/>
    <property type="match status" value="1"/>
</dbReference>
<dbReference type="InterPro" id="IPR004358">
    <property type="entry name" value="Sig_transdc_His_kin-like_C"/>
</dbReference>
<keyword evidence="5" id="KW-0418">Kinase</keyword>
<keyword evidence="6" id="KW-0902">Two-component regulatory system</keyword>
<keyword evidence="7" id="KW-0472">Membrane</keyword>
<evidence type="ECO:0000256" key="5">
    <source>
        <dbReference type="ARBA" id="ARBA00022777"/>
    </source>
</evidence>
<dbReference type="PANTHER" id="PTHR45453:SF1">
    <property type="entry name" value="PHOSPHATE REGULON SENSOR PROTEIN PHOR"/>
    <property type="match status" value="1"/>
</dbReference>
<dbReference type="GO" id="GO:0005886">
    <property type="term" value="C:plasma membrane"/>
    <property type="evidence" value="ECO:0007669"/>
    <property type="project" value="TreeGrafter"/>
</dbReference>
<keyword evidence="4" id="KW-0808">Transferase</keyword>
<dbReference type="GO" id="GO:0016036">
    <property type="term" value="P:cellular response to phosphate starvation"/>
    <property type="evidence" value="ECO:0007669"/>
    <property type="project" value="TreeGrafter"/>
</dbReference>
<evidence type="ECO:0000256" key="3">
    <source>
        <dbReference type="ARBA" id="ARBA00022553"/>
    </source>
</evidence>
<dbReference type="InterPro" id="IPR003661">
    <property type="entry name" value="HisK_dim/P_dom"/>
</dbReference>
<dbReference type="InterPro" id="IPR036097">
    <property type="entry name" value="HisK_dim/P_sf"/>
</dbReference>
<dbReference type="Gene3D" id="3.30.565.10">
    <property type="entry name" value="Histidine kinase-like ATPase, C-terminal domain"/>
    <property type="match status" value="1"/>
</dbReference>
<dbReference type="Pfam" id="PF00512">
    <property type="entry name" value="HisKA"/>
    <property type="match status" value="1"/>
</dbReference>
<reference evidence="9" key="1">
    <citation type="submission" date="2014-05" db="EMBL/GenBank/DDBJ databases">
        <title>Key roles for freshwater Actinobacteria revealed by deep metagenomic sequencing.</title>
        <authorList>
            <person name="Ghai R."/>
            <person name="Mizuno C.M."/>
            <person name="Picazo A."/>
            <person name="Camacho A."/>
            <person name="Rodriguez-Valera F."/>
        </authorList>
    </citation>
    <scope>NUCLEOTIDE SEQUENCE</scope>
</reference>
<evidence type="ECO:0000256" key="4">
    <source>
        <dbReference type="ARBA" id="ARBA00022679"/>
    </source>
</evidence>
<accession>A0A094Q3G6</accession>
<evidence type="ECO:0000256" key="2">
    <source>
        <dbReference type="ARBA" id="ARBA00012438"/>
    </source>
</evidence>
<dbReference type="InterPro" id="IPR005467">
    <property type="entry name" value="His_kinase_dom"/>
</dbReference>
<comment type="caution">
    <text evidence="9">The sequence shown here is derived from an EMBL/GenBank/DDBJ whole genome shotgun (WGS) entry which is preliminary data.</text>
</comment>
<dbReference type="InterPro" id="IPR036890">
    <property type="entry name" value="HATPase_C_sf"/>
</dbReference>
<dbReference type="EC" id="2.7.13.3" evidence="2"/>
<dbReference type="PROSITE" id="PS50109">
    <property type="entry name" value="HIS_KIN"/>
    <property type="match status" value="1"/>
</dbReference>
<dbReference type="SUPFAM" id="SSF47384">
    <property type="entry name" value="Homodimeric domain of signal transducing histidine kinase"/>
    <property type="match status" value="1"/>
</dbReference>
<dbReference type="Gene3D" id="1.10.287.130">
    <property type="match status" value="1"/>
</dbReference>
<keyword evidence="7" id="KW-0812">Transmembrane</keyword>